<keyword evidence="3" id="KW-0210">Decarboxylase</keyword>
<comment type="cofactor">
    <cofactor evidence="1 3">
        <name>pyridoxal 5'-phosphate</name>
        <dbReference type="ChEBI" id="CHEBI:597326"/>
    </cofactor>
</comment>
<dbReference type="PRINTS" id="PR01180">
    <property type="entry name" value="ARGDCRBXLASE"/>
</dbReference>
<comment type="cofactor">
    <cofactor evidence="3">
        <name>Mg(2+)</name>
        <dbReference type="ChEBI" id="CHEBI:18420"/>
    </cofactor>
</comment>
<evidence type="ECO:0000256" key="2">
    <source>
        <dbReference type="ARBA" id="ARBA00022898"/>
    </source>
</evidence>
<keyword evidence="6" id="KW-1185">Reference proteome</keyword>
<dbReference type="OrthoDB" id="1710539at2759"/>
<keyword evidence="4" id="KW-0732">Signal</keyword>
<dbReference type="InterPro" id="IPR002985">
    <property type="entry name" value="Arg_decrbxlase"/>
</dbReference>
<proteinExistence type="inferred from homology"/>
<organism evidence="5 6">
    <name type="scientific">Musa troglodytarum</name>
    <name type="common">fe'i banana</name>
    <dbReference type="NCBI Taxonomy" id="320322"/>
    <lineage>
        <taxon>Eukaryota</taxon>
        <taxon>Viridiplantae</taxon>
        <taxon>Streptophyta</taxon>
        <taxon>Embryophyta</taxon>
        <taxon>Tracheophyta</taxon>
        <taxon>Spermatophyta</taxon>
        <taxon>Magnoliopsida</taxon>
        <taxon>Liliopsida</taxon>
        <taxon>Zingiberales</taxon>
        <taxon>Musaceae</taxon>
        <taxon>Musa</taxon>
    </lineage>
</organism>
<comment type="similarity">
    <text evidence="3">Belongs to the Orn/Lys/Arg decarboxylase class-II family. SpeA subfamily.</text>
</comment>
<feature type="signal peptide" evidence="4">
    <location>
        <begin position="1"/>
        <end position="21"/>
    </location>
</feature>
<evidence type="ECO:0000313" key="6">
    <source>
        <dbReference type="Proteomes" id="UP001055439"/>
    </source>
</evidence>
<dbReference type="GO" id="GO:0008792">
    <property type="term" value="F:arginine decarboxylase activity"/>
    <property type="evidence" value="ECO:0007669"/>
    <property type="project" value="UniProtKB-EC"/>
</dbReference>
<keyword evidence="3" id="KW-0456">Lyase</keyword>
<protein>
    <recommendedName>
        <fullName evidence="3">Arginine decarboxylase</fullName>
        <ecNumber evidence="3">4.1.1.19</ecNumber>
    </recommendedName>
</protein>
<keyword evidence="3" id="KW-0460">Magnesium</keyword>
<evidence type="ECO:0000256" key="4">
    <source>
        <dbReference type="SAM" id="SignalP"/>
    </source>
</evidence>
<dbReference type="PANTHER" id="PTHR43295:SF1">
    <property type="entry name" value="ARGININE DECARBOXYLASE 1, CHLOROPLASTIC-RELATED"/>
    <property type="match status" value="1"/>
</dbReference>
<dbReference type="GO" id="GO:0006527">
    <property type="term" value="P:L-arginine catabolic process"/>
    <property type="evidence" value="ECO:0007669"/>
    <property type="project" value="InterPro"/>
</dbReference>
<comment type="catalytic activity">
    <reaction evidence="3">
        <text>L-arginine + H(+) = agmatine + CO2</text>
        <dbReference type="Rhea" id="RHEA:17641"/>
        <dbReference type="ChEBI" id="CHEBI:15378"/>
        <dbReference type="ChEBI" id="CHEBI:16526"/>
        <dbReference type="ChEBI" id="CHEBI:32682"/>
        <dbReference type="ChEBI" id="CHEBI:58145"/>
        <dbReference type="EC" id="4.1.1.19"/>
    </reaction>
</comment>
<comment type="pathway">
    <text evidence="3">Amine and polyamine biosynthesis; agmatine biosynthesis; agmatine from L-arginine: step 1/1.</text>
</comment>
<dbReference type="Proteomes" id="UP001055439">
    <property type="component" value="Chromosome 4"/>
</dbReference>
<reference evidence="5" key="1">
    <citation type="submission" date="2022-05" db="EMBL/GenBank/DDBJ databases">
        <title>The Musa troglodytarum L. genome provides insights into the mechanism of non-climacteric behaviour and enrichment of carotenoids.</title>
        <authorList>
            <person name="Wang J."/>
        </authorList>
    </citation>
    <scope>NUCLEOTIDE SEQUENCE</scope>
    <source>
        <tissue evidence="5">Leaf</tissue>
    </source>
</reference>
<evidence type="ECO:0000256" key="1">
    <source>
        <dbReference type="ARBA" id="ARBA00001933"/>
    </source>
</evidence>
<evidence type="ECO:0000313" key="5">
    <source>
        <dbReference type="EMBL" id="URD96197.1"/>
    </source>
</evidence>
<accession>A0A9E7JVM5</accession>
<dbReference type="EMBL" id="CP097506">
    <property type="protein sequence ID" value="URD96197.1"/>
    <property type="molecule type" value="Genomic_DNA"/>
</dbReference>
<gene>
    <name evidence="5" type="ORF">MUK42_29741</name>
</gene>
<feature type="chain" id="PRO_5039353171" description="Arginine decarboxylase" evidence="4">
    <location>
        <begin position="22"/>
        <end position="167"/>
    </location>
</feature>
<dbReference type="GO" id="GO:0008295">
    <property type="term" value="P:spermidine biosynthetic process"/>
    <property type="evidence" value="ECO:0007669"/>
    <property type="project" value="UniProtKB-KW"/>
</dbReference>
<keyword evidence="2 3" id="KW-0663">Pyridoxal phosphate</keyword>
<dbReference type="InterPro" id="IPR009006">
    <property type="entry name" value="Ala_racemase/Decarboxylase_C"/>
</dbReference>
<dbReference type="AlphaFoldDB" id="A0A9E7JVM5"/>
<sequence length="167" mass="19185">MFRVFLWSQLLIVLSSRASFGFDQERRSSEVSPVVTVTSQWSVERSAEFCKIDEWGRPYFHINSRGKVVVRPYGTATGPDQEIDIVEVVEAATKLVHSGRHHQLALLIQFLDLIRHRLESLHNAFGSAVKSRNYRSHYQGVFPLKCNHDLLIIDDVLWSGRGFNFGR</sequence>
<dbReference type="PANTHER" id="PTHR43295">
    <property type="entry name" value="ARGININE DECARBOXYLASE"/>
    <property type="match status" value="1"/>
</dbReference>
<dbReference type="Gene3D" id="2.40.37.10">
    <property type="entry name" value="Lyase, Ornithine Decarboxylase, Chain A, domain 1"/>
    <property type="match status" value="1"/>
</dbReference>
<name>A0A9E7JVM5_9LILI</name>
<evidence type="ECO:0000256" key="3">
    <source>
        <dbReference type="RuleBase" id="RU003740"/>
    </source>
</evidence>
<keyword evidence="3" id="KW-0745">Spermidine biosynthesis</keyword>
<dbReference type="EC" id="4.1.1.19" evidence="3"/>